<dbReference type="AlphaFoldDB" id="A0A2S5TJU5"/>
<evidence type="ECO:0000259" key="2">
    <source>
        <dbReference type="Pfam" id="PF01370"/>
    </source>
</evidence>
<evidence type="ECO:0000256" key="1">
    <source>
        <dbReference type="ARBA" id="ARBA00009353"/>
    </source>
</evidence>
<dbReference type="NCBIfam" id="TIGR01777">
    <property type="entry name" value="yfcH"/>
    <property type="match status" value="1"/>
</dbReference>
<feature type="domain" description="DUF1731" evidence="3">
    <location>
        <begin position="248"/>
        <end position="294"/>
    </location>
</feature>
<dbReference type="InterPro" id="IPR036291">
    <property type="entry name" value="NAD(P)-bd_dom_sf"/>
</dbReference>
<dbReference type="EMBL" id="PSNW01000002">
    <property type="protein sequence ID" value="PPE75254.1"/>
    <property type="molecule type" value="Genomic_DNA"/>
</dbReference>
<dbReference type="OrthoDB" id="9801773at2"/>
<sequence>MHVLVTGGTGFIGKALCEALLEREYEVTVLTRNGGKARELPFGTRIAMKMDGIGGFDAVVNLAGESLAEHRWTEERRQLFIDSRVQTTRRMVDHLRSAGDLPRVMVSGSAIGWYGARGDEVLNEQSNSGGYDEFQSLLCRAWEAEARKAEKLGLRVCLLRTGIVLERDGGPLARMLPPFRAGLGGRLGSGRQWMSWIHRADLVAMILWLLEDERCRGVYNGTAPEPVTNADFARELGRAVGRPALLPMPGLALKAMAGGIADILLTGQRVFPQRALDGGFRFQYPELPGALSAILGKT</sequence>
<evidence type="ECO:0000313" key="4">
    <source>
        <dbReference type="EMBL" id="PPE75254.1"/>
    </source>
</evidence>
<dbReference type="PANTHER" id="PTHR11092">
    <property type="entry name" value="SUGAR NUCLEOTIDE EPIMERASE RELATED"/>
    <property type="match status" value="1"/>
</dbReference>
<dbReference type="InterPro" id="IPR010099">
    <property type="entry name" value="SDR39U1"/>
</dbReference>
<comment type="caution">
    <text evidence="4">The sequence shown here is derived from an EMBL/GenBank/DDBJ whole genome shotgun (WGS) entry which is preliminary data.</text>
</comment>
<accession>A0A2S5TJU5</accession>
<dbReference type="InterPro" id="IPR013549">
    <property type="entry name" value="DUF1731"/>
</dbReference>
<reference evidence="4 5" key="1">
    <citation type="submission" date="2018-02" db="EMBL/GenBank/DDBJ databases">
        <title>Genome sequencing of Solimonas sp. HR-BB.</title>
        <authorList>
            <person name="Lee Y."/>
            <person name="Jeon C.O."/>
        </authorList>
    </citation>
    <scope>NUCLEOTIDE SEQUENCE [LARGE SCALE GENOMIC DNA]</scope>
    <source>
        <strain evidence="4 5">HR-BB</strain>
    </source>
</reference>
<keyword evidence="5" id="KW-1185">Reference proteome</keyword>
<dbReference type="SUPFAM" id="SSF51735">
    <property type="entry name" value="NAD(P)-binding Rossmann-fold domains"/>
    <property type="match status" value="1"/>
</dbReference>
<dbReference type="RefSeq" id="WP_104229480.1">
    <property type="nucleotide sequence ID" value="NZ_PSNW01000002.1"/>
</dbReference>
<evidence type="ECO:0000313" key="5">
    <source>
        <dbReference type="Proteomes" id="UP000238220"/>
    </source>
</evidence>
<name>A0A2S5TJU5_9GAMM</name>
<dbReference type="Proteomes" id="UP000238220">
    <property type="component" value="Unassembled WGS sequence"/>
</dbReference>
<comment type="similarity">
    <text evidence="1">Belongs to the NAD(P)-dependent epimerase/dehydratase family. SDR39U1 subfamily.</text>
</comment>
<dbReference type="Pfam" id="PF01370">
    <property type="entry name" value="Epimerase"/>
    <property type="match status" value="1"/>
</dbReference>
<protein>
    <submittedName>
        <fullName evidence="4">TIGR01777 family protein</fullName>
    </submittedName>
</protein>
<gene>
    <name evidence="4" type="ORF">C3942_06175</name>
</gene>
<proteinExistence type="inferred from homology"/>
<organism evidence="4 5">
    <name type="scientific">Solimonas fluminis</name>
    <dbReference type="NCBI Taxonomy" id="2086571"/>
    <lineage>
        <taxon>Bacteria</taxon>
        <taxon>Pseudomonadati</taxon>
        <taxon>Pseudomonadota</taxon>
        <taxon>Gammaproteobacteria</taxon>
        <taxon>Nevskiales</taxon>
        <taxon>Nevskiaceae</taxon>
        <taxon>Solimonas</taxon>
    </lineage>
</organism>
<evidence type="ECO:0000259" key="3">
    <source>
        <dbReference type="Pfam" id="PF08338"/>
    </source>
</evidence>
<dbReference type="Gene3D" id="3.40.50.720">
    <property type="entry name" value="NAD(P)-binding Rossmann-like Domain"/>
    <property type="match status" value="1"/>
</dbReference>
<feature type="domain" description="NAD-dependent epimerase/dehydratase" evidence="2">
    <location>
        <begin position="3"/>
        <end position="220"/>
    </location>
</feature>
<dbReference type="PANTHER" id="PTHR11092:SF0">
    <property type="entry name" value="EPIMERASE FAMILY PROTEIN SDR39U1"/>
    <property type="match status" value="1"/>
</dbReference>
<dbReference type="InterPro" id="IPR001509">
    <property type="entry name" value="Epimerase_deHydtase"/>
</dbReference>
<dbReference type="Pfam" id="PF08338">
    <property type="entry name" value="DUF1731"/>
    <property type="match status" value="1"/>
</dbReference>